<dbReference type="SUPFAM" id="SSF53756">
    <property type="entry name" value="UDP-Glycosyltransferase/glycogen phosphorylase"/>
    <property type="match status" value="1"/>
</dbReference>
<dbReference type="Gene3D" id="3.40.50.2000">
    <property type="entry name" value="Glycogen Phosphorylase B"/>
    <property type="match status" value="1"/>
</dbReference>
<dbReference type="EMBL" id="LJSX01000037">
    <property type="protein sequence ID" value="KPQ09032.1"/>
    <property type="molecule type" value="Genomic_DNA"/>
</dbReference>
<evidence type="ECO:0000313" key="1">
    <source>
        <dbReference type="EMBL" id="KPQ09032.1"/>
    </source>
</evidence>
<organism evidence="1 3">
    <name type="scientific">Saliniramus fredricksonii</name>
    <dbReference type="NCBI Taxonomy" id="1653334"/>
    <lineage>
        <taxon>Bacteria</taxon>
        <taxon>Pseudomonadati</taxon>
        <taxon>Pseudomonadota</taxon>
        <taxon>Alphaproteobacteria</taxon>
        <taxon>Hyphomicrobiales</taxon>
        <taxon>Salinarimonadaceae</taxon>
        <taxon>Saliniramus</taxon>
    </lineage>
</organism>
<keyword evidence="1" id="KW-0808">Transferase</keyword>
<gene>
    <name evidence="2" type="ORF">GA0071312_1059</name>
    <name evidence="1" type="ORF">HLUCCO17_16645</name>
</gene>
<dbReference type="InterPro" id="IPR050194">
    <property type="entry name" value="Glycosyltransferase_grp1"/>
</dbReference>
<dbReference type="RefSeq" id="WP_165603958.1">
    <property type="nucleotide sequence ID" value="NZ_FMBM01000001.1"/>
</dbReference>
<dbReference type="PANTHER" id="PTHR45947">
    <property type="entry name" value="SULFOQUINOVOSYL TRANSFERASE SQD2"/>
    <property type="match status" value="1"/>
</dbReference>
<proteinExistence type="predicted"/>
<dbReference type="AlphaFoldDB" id="A0A0P8BIG1"/>
<dbReference type="EMBL" id="FMBM01000001">
    <property type="protein sequence ID" value="SCC79635.1"/>
    <property type="molecule type" value="Genomic_DNA"/>
</dbReference>
<evidence type="ECO:0000313" key="4">
    <source>
        <dbReference type="Proteomes" id="UP000182800"/>
    </source>
</evidence>
<accession>A0A0P8BIG1</accession>
<dbReference type="Proteomes" id="UP000050497">
    <property type="component" value="Unassembled WGS sequence"/>
</dbReference>
<evidence type="ECO:0000313" key="2">
    <source>
        <dbReference type="EMBL" id="SCC79635.1"/>
    </source>
</evidence>
<keyword evidence="4" id="KW-1185">Reference proteome</keyword>
<evidence type="ECO:0000313" key="3">
    <source>
        <dbReference type="Proteomes" id="UP000050497"/>
    </source>
</evidence>
<dbReference type="Pfam" id="PF13692">
    <property type="entry name" value="Glyco_trans_1_4"/>
    <property type="match status" value="1"/>
</dbReference>
<reference evidence="2 4" key="2">
    <citation type="submission" date="2016-08" db="EMBL/GenBank/DDBJ databases">
        <authorList>
            <person name="Varghese N."/>
            <person name="Submissions Spin"/>
        </authorList>
    </citation>
    <scope>NUCLEOTIDE SEQUENCE [LARGE SCALE GENOMIC DNA]</scope>
    <source>
        <strain evidence="2 4">HL-109</strain>
    </source>
</reference>
<protein>
    <submittedName>
        <fullName evidence="1 2">Glycosyltransferase</fullName>
    </submittedName>
</protein>
<dbReference type="Proteomes" id="UP000182800">
    <property type="component" value="Unassembled WGS sequence"/>
</dbReference>
<comment type="caution">
    <text evidence="1">The sequence shown here is derived from an EMBL/GenBank/DDBJ whole genome shotgun (WGS) entry which is preliminary data.</text>
</comment>
<dbReference type="PANTHER" id="PTHR45947:SF3">
    <property type="entry name" value="SULFOQUINOVOSYL TRANSFERASE SQD2"/>
    <property type="match status" value="1"/>
</dbReference>
<dbReference type="GO" id="GO:0016757">
    <property type="term" value="F:glycosyltransferase activity"/>
    <property type="evidence" value="ECO:0007669"/>
    <property type="project" value="TreeGrafter"/>
</dbReference>
<name>A0A0P8BIG1_9HYPH</name>
<dbReference type="STRING" id="1653334.GA0071312_1059"/>
<reference evidence="1 3" key="1">
    <citation type="submission" date="2015-09" db="EMBL/GenBank/DDBJ databases">
        <title>Identification and resolution of microdiversity through metagenomic sequencing of parallel consortia.</title>
        <authorList>
            <person name="Nelson W.C."/>
            <person name="Romine M.F."/>
            <person name="Lindemann S.R."/>
        </authorList>
    </citation>
    <scope>NUCLEOTIDE SEQUENCE [LARGE SCALE GENOMIC DNA]</scope>
    <source>
        <strain evidence="1">HL-109</strain>
    </source>
</reference>
<sequence>MTSPEFLQSDERSTTEAGFSGWAVASTADAFPQPGRAPMGRHVAGEGFLSGLARHAQDEPIAGFGDLREKEPFEARIRAAGSQRRIGFIDHRFPERLAGPGNLITHAPDLAHRAWQRTRRAPDGYSLVGVTHSLSGTIVREAICAMSTAPVATHDALVCTSRAAHGVVTRLLEAQEEDLRRRLGATRFPRPQLPIIPLGVETAAFSPQDSQNRELRARERERLGLSGDDLMVLSVGRLDPLSKAWPMPLLVALSRVESMRRIKLVMAGSSPPGPSGHDAAQCISRHLRDTARAIDPRLDLVVRPDLTAQDLRAAYAAADVFAAMSDNIQETFGLAVIEAMAAGLPVVVSDWSGYRDLVREAIDGFLVPTRVPPESFSERVAGLNEAQQIGYREYAGAVSALTVVDVDTCADRIGTLAADPELRARMGEAARARAVQQYDWAVVIGQYRALIDACAERRAAGSSVRFAAPAHPSPFGLFGEFASTRLEMATMVAPGEADLIKTARLQPMPLGAYCGAEAVTIMARLGSEAMPLQALLGCCRDIDPGRVTATVMALSKIGALRLS</sequence>
<dbReference type="CDD" id="cd03801">
    <property type="entry name" value="GT4_PimA-like"/>
    <property type="match status" value="1"/>
</dbReference>